<organism evidence="1 2">
    <name type="scientific">Parvicella tangerina</name>
    <dbReference type="NCBI Taxonomy" id="2829795"/>
    <lineage>
        <taxon>Bacteria</taxon>
        <taxon>Pseudomonadati</taxon>
        <taxon>Bacteroidota</taxon>
        <taxon>Flavobacteriia</taxon>
        <taxon>Flavobacteriales</taxon>
        <taxon>Parvicellaceae</taxon>
        <taxon>Parvicella</taxon>
    </lineage>
</organism>
<dbReference type="KEGG" id="ptan:CRYO30217_02863"/>
<gene>
    <name evidence="1" type="ORF">CRYO30217_02863</name>
</gene>
<dbReference type="Pfam" id="PF25594">
    <property type="entry name" value="GldB_lipo"/>
    <property type="match status" value="1"/>
</dbReference>
<protein>
    <recommendedName>
        <fullName evidence="3">Gliding motility lipoprotein GldB</fullName>
    </recommendedName>
</protein>
<dbReference type="EMBL" id="OU015584">
    <property type="protein sequence ID" value="CAG5085741.1"/>
    <property type="molecule type" value="Genomic_DNA"/>
</dbReference>
<accession>A0A916JP70</accession>
<keyword evidence="2" id="KW-1185">Reference proteome</keyword>
<dbReference type="PROSITE" id="PS51257">
    <property type="entry name" value="PROKAR_LIPOPROTEIN"/>
    <property type="match status" value="1"/>
</dbReference>
<proteinExistence type="predicted"/>
<name>A0A916JP70_9FLAO</name>
<sequence>MIKPIQTYSNRLVNGLIALSILLTLFSCDSNPLDVDVSGIEIDMKVDRMEEEVFNTKKGFSQLNQELWQKYGMLYEAFLIDMLGEVPPTNPHAAASLESFVNHPDMRAIYEDIESKFADFSVYEQKIEESFKYYKYYFPDSLVPDLVTFYSNFNANVFPYQDRIGIGLDMYLGSNHELVKSLPSDIFPQYLKDKMDSKYLVADVMKAWLMNRFFDHLHDGEDFLSSIITLGKVMYLLDAMMPFEEDYVKFGCSKEQMEWCKFHEQNIWKTIVDEKVLYSKDKAVILQYVSEGPFTKGMPHESPGRVGVWLGWQIVRDYVEQNEVSVLELLKPIGPKVILKSYSQGDRD</sequence>
<reference evidence="1" key="1">
    <citation type="submission" date="2021-04" db="EMBL/GenBank/DDBJ databases">
        <authorList>
            <person name="Rodrigo-Torres L."/>
            <person name="Arahal R. D."/>
            <person name="Lucena T."/>
        </authorList>
    </citation>
    <scope>NUCLEOTIDE SEQUENCE</scope>
    <source>
        <strain evidence="1">AS29M-1</strain>
    </source>
</reference>
<evidence type="ECO:0000313" key="2">
    <source>
        <dbReference type="Proteomes" id="UP000683507"/>
    </source>
</evidence>
<evidence type="ECO:0008006" key="3">
    <source>
        <dbReference type="Google" id="ProtNLM"/>
    </source>
</evidence>
<dbReference type="AlphaFoldDB" id="A0A916JP70"/>
<dbReference type="Proteomes" id="UP000683507">
    <property type="component" value="Chromosome"/>
</dbReference>
<evidence type="ECO:0000313" key="1">
    <source>
        <dbReference type="EMBL" id="CAG5085741.1"/>
    </source>
</evidence>
<dbReference type="RefSeq" id="WP_258543063.1">
    <property type="nucleotide sequence ID" value="NZ_OU015584.1"/>
</dbReference>
<dbReference type="InterPro" id="IPR019853">
    <property type="entry name" value="GldB-like"/>
</dbReference>